<comment type="similarity">
    <text evidence="1">Belongs to the sigma-70 factor family. ECF subfamily.</text>
</comment>
<organism evidence="8 9">
    <name type="scientific">Dyadobacter pollutisoli</name>
    <dbReference type="NCBI Taxonomy" id="2910158"/>
    <lineage>
        <taxon>Bacteria</taxon>
        <taxon>Pseudomonadati</taxon>
        <taxon>Bacteroidota</taxon>
        <taxon>Cytophagia</taxon>
        <taxon>Cytophagales</taxon>
        <taxon>Spirosomataceae</taxon>
        <taxon>Dyadobacter</taxon>
    </lineage>
</organism>
<dbReference type="AlphaFoldDB" id="A0A9E8NBN2"/>
<dbReference type="InterPro" id="IPR007627">
    <property type="entry name" value="RNA_pol_sigma70_r2"/>
</dbReference>
<dbReference type="SUPFAM" id="SSF88659">
    <property type="entry name" value="Sigma3 and sigma4 domains of RNA polymerase sigma factors"/>
    <property type="match status" value="1"/>
</dbReference>
<dbReference type="PANTHER" id="PTHR43133:SF8">
    <property type="entry name" value="RNA POLYMERASE SIGMA FACTOR HI_1459-RELATED"/>
    <property type="match status" value="1"/>
</dbReference>
<dbReference type="InterPro" id="IPR013249">
    <property type="entry name" value="RNA_pol_sigma70_r4_t2"/>
</dbReference>
<name>A0A9E8NBN2_9BACT</name>
<evidence type="ECO:0000259" key="6">
    <source>
        <dbReference type="Pfam" id="PF04542"/>
    </source>
</evidence>
<proteinExistence type="inferred from homology"/>
<dbReference type="NCBIfam" id="TIGR02937">
    <property type="entry name" value="sigma70-ECF"/>
    <property type="match status" value="1"/>
</dbReference>
<evidence type="ECO:0000259" key="7">
    <source>
        <dbReference type="Pfam" id="PF08281"/>
    </source>
</evidence>
<evidence type="ECO:0000256" key="3">
    <source>
        <dbReference type="ARBA" id="ARBA00023082"/>
    </source>
</evidence>
<keyword evidence="5" id="KW-0804">Transcription</keyword>
<dbReference type="SUPFAM" id="SSF88946">
    <property type="entry name" value="Sigma2 domain of RNA polymerase sigma factors"/>
    <property type="match status" value="1"/>
</dbReference>
<sequence length="196" mass="22754">MKFLGIFRNKKTEKLSEAQQLSMYQQTGDIGVLGELYAPYMEMIFGICYKYLRDENESKDAVMQIFEKLVADLRSHEVGSLKNWLHSVARNYCLMQLRSRRIFVGTDELSDDVQNADLQSSDLDDIFILDTQLSALDKCMQTLISEQRESIRLFYVEEKCYKEISSETGFDFNKVKSYIQNGKRNLKICMDKNGDG</sequence>
<dbReference type="PANTHER" id="PTHR43133">
    <property type="entry name" value="RNA POLYMERASE ECF-TYPE SIGMA FACTO"/>
    <property type="match status" value="1"/>
</dbReference>
<keyword evidence="3" id="KW-0731">Sigma factor</keyword>
<evidence type="ECO:0000256" key="5">
    <source>
        <dbReference type="ARBA" id="ARBA00023163"/>
    </source>
</evidence>
<dbReference type="InterPro" id="IPR013325">
    <property type="entry name" value="RNA_pol_sigma_r2"/>
</dbReference>
<dbReference type="Pfam" id="PF04542">
    <property type="entry name" value="Sigma70_r2"/>
    <property type="match status" value="1"/>
</dbReference>
<gene>
    <name evidence="8" type="ORF">ON006_06560</name>
</gene>
<dbReference type="Proteomes" id="UP001164653">
    <property type="component" value="Chromosome"/>
</dbReference>
<feature type="domain" description="RNA polymerase sigma-70 region 2" evidence="6">
    <location>
        <begin position="36"/>
        <end position="101"/>
    </location>
</feature>
<protein>
    <submittedName>
        <fullName evidence="8">Sigma-70 family RNA polymerase sigma factor</fullName>
    </submittedName>
</protein>
<keyword evidence="2" id="KW-0805">Transcription regulation</keyword>
<dbReference type="Pfam" id="PF08281">
    <property type="entry name" value="Sigma70_r4_2"/>
    <property type="match status" value="1"/>
</dbReference>
<keyword evidence="4" id="KW-0238">DNA-binding</keyword>
<dbReference type="GO" id="GO:0016987">
    <property type="term" value="F:sigma factor activity"/>
    <property type="evidence" value="ECO:0007669"/>
    <property type="project" value="UniProtKB-KW"/>
</dbReference>
<accession>A0A9E8NBN2</accession>
<evidence type="ECO:0000256" key="2">
    <source>
        <dbReference type="ARBA" id="ARBA00023015"/>
    </source>
</evidence>
<evidence type="ECO:0000313" key="8">
    <source>
        <dbReference type="EMBL" id="WAC13610.1"/>
    </source>
</evidence>
<dbReference type="InterPro" id="IPR039425">
    <property type="entry name" value="RNA_pol_sigma-70-like"/>
</dbReference>
<dbReference type="EMBL" id="CP112998">
    <property type="protein sequence ID" value="WAC13610.1"/>
    <property type="molecule type" value="Genomic_DNA"/>
</dbReference>
<dbReference type="KEGG" id="dpf:ON006_06560"/>
<dbReference type="Gene3D" id="1.10.10.10">
    <property type="entry name" value="Winged helix-like DNA-binding domain superfamily/Winged helix DNA-binding domain"/>
    <property type="match status" value="1"/>
</dbReference>
<dbReference type="Gene3D" id="1.10.1740.10">
    <property type="match status" value="1"/>
</dbReference>
<dbReference type="GO" id="GO:0003677">
    <property type="term" value="F:DNA binding"/>
    <property type="evidence" value="ECO:0007669"/>
    <property type="project" value="UniProtKB-KW"/>
</dbReference>
<keyword evidence="9" id="KW-1185">Reference proteome</keyword>
<dbReference type="GO" id="GO:0006352">
    <property type="term" value="P:DNA-templated transcription initiation"/>
    <property type="evidence" value="ECO:0007669"/>
    <property type="project" value="InterPro"/>
</dbReference>
<dbReference type="InterPro" id="IPR013324">
    <property type="entry name" value="RNA_pol_sigma_r3/r4-like"/>
</dbReference>
<evidence type="ECO:0000256" key="1">
    <source>
        <dbReference type="ARBA" id="ARBA00010641"/>
    </source>
</evidence>
<evidence type="ECO:0000313" key="9">
    <source>
        <dbReference type="Proteomes" id="UP001164653"/>
    </source>
</evidence>
<reference evidence="8" key="1">
    <citation type="submission" date="2022-11" db="EMBL/GenBank/DDBJ databases">
        <title>Dyadobacter pollutisoli sp. nov., isolated from plastic dumped soil.</title>
        <authorList>
            <person name="Kim J.M."/>
            <person name="Kim K.R."/>
            <person name="Lee J.K."/>
            <person name="Hao L."/>
            <person name="Jeon C.O."/>
        </authorList>
    </citation>
    <scope>NUCLEOTIDE SEQUENCE</scope>
    <source>
        <strain evidence="8">U1</strain>
    </source>
</reference>
<dbReference type="InterPro" id="IPR014284">
    <property type="entry name" value="RNA_pol_sigma-70_dom"/>
</dbReference>
<feature type="domain" description="RNA polymerase sigma factor 70 region 4 type 2" evidence="7">
    <location>
        <begin position="135"/>
        <end position="186"/>
    </location>
</feature>
<evidence type="ECO:0000256" key="4">
    <source>
        <dbReference type="ARBA" id="ARBA00023125"/>
    </source>
</evidence>
<dbReference type="RefSeq" id="WP_244819282.1">
    <property type="nucleotide sequence ID" value="NZ_CP112998.1"/>
</dbReference>
<dbReference type="InterPro" id="IPR036388">
    <property type="entry name" value="WH-like_DNA-bd_sf"/>
</dbReference>